<organism evidence="10 11">
    <name type="scientific">Exidia glandulosa HHB12029</name>
    <dbReference type="NCBI Taxonomy" id="1314781"/>
    <lineage>
        <taxon>Eukaryota</taxon>
        <taxon>Fungi</taxon>
        <taxon>Dikarya</taxon>
        <taxon>Basidiomycota</taxon>
        <taxon>Agaricomycotina</taxon>
        <taxon>Agaricomycetes</taxon>
        <taxon>Auriculariales</taxon>
        <taxon>Exidiaceae</taxon>
        <taxon>Exidia</taxon>
    </lineage>
</organism>
<dbReference type="SUPFAM" id="SSF110921">
    <property type="entry name" value="2-isopropylmalate synthase LeuA, allosteric (dimerisation) domain"/>
    <property type="match status" value="1"/>
</dbReference>
<accession>A0A165HY32</accession>
<dbReference type="SMART" id="SM00917">
    <property type="entry name" value="LeuA_dimer"/>
    <property type="match status" value="1"/>
</dbReference>
<dbReference type="EMBL" id="KV426005">
    <property type="protein sequence ID" value="KZV92623.1"/>
    <property type="molecule type" value="Genomic_DNA"/>
</dbReference>
<evidence type="ECO:0000256" key="4">
    <source>
        <dbReference type="ARBA" id="ARBA00022605"/>
    </source>
</evidence>
<dbReference type="NCBIfam" id="NF002991">
    <property type="entry name" value="PRK03739.1"/>
    <property type="match status" value="1"/>
</dbReference>
<dbReference type="PROSITE" id="PS50991">
    <property type="entry name" value="PYR_CT"/>
    <property type="match status" value="1"/>
</dbReference>
<dbReference type="InterPro" id="IPR036230">
    <property type="entry name" value="LeuA_allosteric_dom_sf"/>
</dbReference>
<keyword evidence="6" id="KW-0100">Branched-chain amino acid biosynthesis</keyword>
<feature type="compositionally biased region" description="Polar residues" evidence="8">
    <location>
        <begin position="618"/>
        <end position="628"/>
    </location>
</feature>
<dbReference type="InterPro" id="IPR002034">
    <property type="entry name" value="AIPM/Hcit_synth_CS"/>
</dbReference>
<dbReference type="PANTHER" id="PTHR46911">
    <property type="match status" value="1"/>
</dbReference>
<gene>
    <name evidence="10" type="ORF">EXIGLDRAFT_710152</name>
</gene>
<evidence type="ECO:0000313" key="10">
    <source>
        <dbReference type="EMBL" id="KZV92623.1"/>
    </source>
</evidence>
<dbReference type="AlphaFoldDB" id="A0A165HY32"/>
<dbReference type="OrthoDB" id="418791at2759"/>
<dbReference type="PANTHER" id="PTHR46911:SF1">
    <property type="entry name" value="2-ISOPROPYLMALATE SYNTHASE"/>
    <property type="match status" value="1"/>
</dbReference>
<evidence type="ECO:0000256" key="8">
    <source>
        <dbReference type="SAM" id="MobiDB-lite"/>
    </source>
</evidence>
<evidence type="ECO:0000256" key="2">
    <source>
        <dbReference type="ARBA" id="ARBA00009767"/>
    </source>
</evidence>
<evidence type="ECO:0000256" key="5">
    <source>
        <dbReference type="ARBA" id="ARBA00022679"/>
    </source>
</evidence>
<dbReference type="GO" id="GO:0005739">
    <property type="term" value="C:mitochondrion"/>
    <property type="evidence" value="ECO:0007669"/>
    <property type="project" value="TreeGrafter"/>
</dbReference>
<evidence type="ECO:0000313" key="11">
    <source>
        <dbReference type="Proteomes" id="UP000077266"/>
    </source>
</evidence>
<evidence type="ECO:0000256" key="7">
    <source>
        <dbReference type="RuleBase" id="RU003523"/>
    </source>
</evidence>
<comment type="catalytic activity">
    <reaction evidence="1">
        <text>3-methyl-2-oxobutanoate + acetyl-CoA + H2O = (2S)-2-isopropylmalate + CoA + H(+)</text>
        <dbReference type="Rhea" id="RHEA:21524"/>
        <dbReference type="ChEBI" id="CHEBI:1178"/>
        <dbReference type="ChEBI" id="CHEBI:11851"/>
        <dbReference type="ChEBI" id="CHEBI:15377"/>
        <dbReference type="ChEBI" id="CHEBI:15378"/>
        <dbReference type="ChEBI" id="CHEBI:57287"/>
        <dbReference type="ChEBI" id="CHEBI:57288"/>
        <dbReference type="EC" id="2.3.3.13"/>
    </reaction>
</comment>
<dbReference type="Proteomes" id="UP000077266">
    <property type="component" value="Unassembled WGS sequence"/>
</dbReference>
<feature type="domain" description="Pyruvate carboxyltransferase" evidence="9">
    <location>
        <begin position="31"/>
        <end position="309"/>
    </location>
</feature>
<dbReference type="InParanoid" id="A0A165HY32"/>
<name>A0A165HY32_EXIGL</name>
<evidence type="ECO:0000256" key="6">
    <source>
        <dbReference type="ARBA" id="ARBA00023304"/>
    </source>
</evidence>
<protein>
    <recommendedName>
        <fullName evidence="3">2-isopropylmalate synthase</fullName>
        <ecNumber evidence="3">2.3.3.13</ecNumber>
    </recommendedName>
</protein>
<dbReference type="Pfam" id="PF00682">
    <property type="entry name" value="HMGL-like"/>
    <property type="match status" value="1"/>
</dbReference>
<sequence length="628" mass="68609">MLSDPSQKYLPYPDVPPFTRTWPAKRVTKAPIWLSTCLRDGNQALVNPMSNAVKLDFFRTLVACGFKEIEVAYPAASDAEFNFCRTLVETGEIPDDVAIQVITPCRAELIERSVAAVTGAKHAIIHLYNAVSPLFRDVVFRNSPDETADLVVRSVKLVKKLTAAARASTGTKFTLNYCMETFSQTEPEFAVRLANEVLEAWGDATPESKVIFNLAATVECAPPNHYADMVEYFCQNVNQRDSVLVSLHAHNDRGTGVAATELGLLAGGDRVEGCLLGNGERTGNVDLVTLALNMYSQGVSPRLDFSNLSEVVKVVESCTGLSVPDRYPYAGQLVFSAFAGTHQDAIRKGLEKQEKRHARAAETGEKKYWAVPYIPVDPQDLGYSYDNLIRISSQSGKAGAAHLLSQSSLALELPRSMQTAFYGVVQAACDASGKELTMESLLSLFRSTYHLGRGVEFNGRLRLDSFECFPSNARYTRCRVGADLLVDGHVRRIDGEADTPIAALLDALDRHVNLRFGVREQHVQELRSHRFAAFVELAEHSPQATLAKSRGWWGVGMSADVTAAKLRAVISAVNGSVGSKALPPPKLVFRARFEAAVDARLDTPDMHAGAPPEPLPQTHVSTPVVSQF</sequence>
<dbReference type="SUPFAM" id="SSF89000">
    <property type="entry name" value="post-HMGL domain-like"/>
    <property type="match status" value="1"/>
</dbReference>
<reference evidence="10 11" key="1">
    <citation type="journal article" date="2016" name="Mol. Biol. Evol.">
        <title>Comparative Genomics of Early-Diverging Mushroom-Forming Fungi Provides Insights into the Origins of Lignocellulose Decay Capabilities.</title>
        <authorList>
            <person name="Nagy L.G."/>
            <person name="Riley R."/>
            <person name="Tritt A."/>
            <person name="Adam C."/>
            <person name="Daum C."/>
            <person name="Floudas D."/>
            <person name="Sun H."/>
            <person name="Yadav J.S."/>
            <person name="Pangilinan J."/>
            <person name="Larsson K.H."/>
            <person name="Matsuura K."/>
            <person name="Barry K."/>
            <person name="Labutti K."/>
            <person name="Kuo R."/>
            <person name="Ohm R.A."/>
            <person name="Bhattacharya S.S."/>
            <person name="Shirouzu T."/>
            <person name="Yoshinaga Y."/>
            <person name="Martin F.M."/>
            <person name="Grigoriev I.V."/>
            <person name="Hibbett D.S."/>
        </authorList>
    </citation>
    <scope>NUCLEOTIDE SEQUENCE [LARGE SCALE GENOMIC DNA]</scope>
    <source>
        <strain evidence="10 11">HHB12029</strain>
    </source>
</reference>
<dbReference type="InterPro" id="IPR054692">
    <property type="entry name" value="LeuA-like_post-cat"/>
</dbReference>
<evidence type="ECO:0000256" key="1">
    <source>
        <dbReference type="ARBA" id="ARBA00000064"/>
    </source>
</evidence>
<feature type="region of interest" description="Disordered" evidence="8">
    <location>
        <begin position="603"/>
        <end position="628"/>
    </location>
</feature>
<keyword evidence="11" id="KW-1185">Reference proteome</keyword>
<dbReference type="InterPro" id="IPR013785">
    <property type="entry name" value="Aldolase_TIM"/>
</dbReference>
<comment type="similarity">
    <text evidence="2">Belongs to the alpha-IPM synthase/homocitrate synthase family. LeuA type 2 subfamily.</text>
</comment>
<keyword evidence="4" id="KW-0028">Amino-acid biosynthesis</keyword>
<dbReference type="GO" id="GO:0003852">
    <property type="term" value="F:2-isopropylmalate synthase activity"/>
    <property type="evidence" value="ECO:0007669"/>
    <property type="project" value="UniProtKB-EC"/>
</dbReference>
<dbReference type="GO" id="GO:0009098">
    <property type="term" value="P:L-leucine biosynthetic process"/>
    <property type="evidence" value="ECO:0007669"/>
    <property type="project" value="InterPro"/>
</dbReference>
<evidence type="ECO:0000256" key="3">
    <source>
        <dbReference type="ARBA" id="ARBA00012973"/>
    </source>
</evidence>
<dbReference type="PROSITE" id="PS00816">
    <property type="entry name" value="AIPM_HOMOCIT_SYNTH_2"/>
    <property type="match status" value="1"/>
</dbReference>
<evidence type="ECO:0000259" key="9">
    <source>
        <dbReference type="PROSITE" id="PS50991"/>
    </source>
</evidence>
<dbReference type="Gene3D" id="3.20.20.70">
    <property type="entry name" value="Aldolase class I"/>
    <property type="match status" value="1"/>
</dbReference>
<dbReference type="InterPro" id="IPR039371">
    <property type="entry name" value="LeuA_N_DRE-TIM"/>
</dbReference>
<dbReference type="InterPro" id="IPR000891">
    <property type="entry name" value="PYR_CT"/>
</dbReference>
<dbReference type="STRING" id="1314781.A0A165HY32"/>
<dbReference type="PROSITE" id="PS00815">
    <property type="entry name" value="AIPM_HOMOCIT_SYNTH_1"/>
    <property type="match status" value="1"/>
</dbReference>
<dbReference type="Pfam" id="PF08502">
    <property type="entry name" value="LeuA_dimer"/>
    <property type="match status" value="1"/>
</dbReference>
<dbReference type="EC" id="2.3.3.13" evidence="3"/>
<dbReference type="SUPFAM" id="SSF51569">
    <property type="entry name" value="Aldolase"/>
    <property type="match status" value="1"/>
</dbReference>
<dbReference type="CDD" id="cd07942">
    <property type="entry name" value="DRE_TIM_LeuA"/>
    <property type="match status" value="1"/>
</dbReference>
<dbReference type="Gene3D" id="3.30.160.270">
    <property type="match status" value="1"/>
</dbReference>
<dbReference type="Pfam" id="PF22615">
    <property type="entry name" value="IPMS_D2"/>
    <property type="match status" value="1"/>
</dbReference>
<keyword evidence="5 7" id="KW-0808">Transferase</keyword>
<dbReference type="InterPro" id="IPR013709">
    <property type="entry name" value="2-isopropylmalate_synth_dimer"/>
</dbReference>
<proteinExistence type="inferred from homology"/>